<evidence type="ECO:0000256" key="5">
    <source>
        <dbReference type="PIRNR" id="PIRNR016020"/>
    </source>
</evidence>
<gene>
    <name evidence="6" type="ORF">SO694_00119041</name>
</gene>
<comment type="catalytic activity">
    <reaction evidence="1">
        <text>alpha-D-glucose 6-phosphate = beta-D-glucose 6-phosphate</text>
        <dbReference type="Rhea" id="RHEA:16249"/>
        <dbReference type="ChEBI" id="CHEBI:58225"/>
        <dbReference type="ChEBI" id="CHEBI:58247"/>
        <dbReference type="EC" id="5.1.3.15"/>
    </reaction>
</comment>
<comment type="similarity">
    <text evidence="2 5">Belongs to the glucose-6-phosphate 1-epimerase family.</text>
</comment>
<reference evidence="6 7" key="1">
    <citation type="submission" date="2024-03" db="EMBL/GenBank/DDBJ databases">
        <title>Aureococcus anophagefferens CCMP1851 and Kratosvirus quantuckense: Draft genome of a second virus-susceptible host strain in the model system.</title>
        <authorList>
            <person name="Chase E."/>
            <person name="Truchon A.R."/>
            <person name="Schepens W."/>
            <person name="Wilhelm S.W."/>
        </authorList>
    </citation>
    <scope>NUCLEOTIDE SEQUENCE [LARGE SCALE GENOMIC DNA]</scope>
    <source>
        <strain evidence="6 7">CCMP1851</strain>
    </source>
</reference>
<dbReference type="Pfam" id="PF01263">
    <property type="entry name" value="Aldose_epim"/>
    <property type="match status" value="1"/>
</dbReference>
<keyword evidence="7" id="KW-1185">Reference proteome</keyword>
<evidence type="ECO:0000313" key="6">
    <source>
        <dbReference type="EMBL" id="KAK7240041.1"/>
    </source>
</evidence>
<name>A0ABR1FWK3_AURAN</name>
<dbReference type="Proteomes" id="UP001363151">
    <property type="component" value="Unassembled WGS sequence"/>
</dbReference>
<protein>
    <recommendedName>
        <fullName evidence="3 5">glucose-6-phosphate 1-epimerase</fullName>
        <ecNumber evidence="3 5">5.1.3.15</ecNumber>
    </recommendedName>
</protein>
<evidence type="ECO:0000256" key="1">
    <source>
        <dbReference type="ARBA" id="ARBA00001096"/>
    </source>
</evidence>
<comment type="caution">
    <text evidence="6">The sequence shown here is derived from an EMBL/GenBank/DDBJ whole genome shotgun (WGS) entry which is preliminary data.</text>
</comment>
<evidence type="ECO:0000256" key="2">
    <source>
        <dbReference type="ARBA" id="ARBA00005866"/>
    </source>
</evidence>
<evidence type="ECO:0000256" key="4">
    <source>
        <dbReference type="ARBA" id="ARBA00023235"/>
    </source>
</evidence>
<proteinExistence type="inferred from homology"/>
<dbReference type="InterPro" id="IPR008183">
    <property type="entry name" value="Aldose_1/G6P_1-epimerase"/>
</dbReference>
<keyword evidence="4 5" id="KW-0413">Isomerase</keyword>
<evidence type="ECO:0000256" key="3">
    <source>
        <dbReference type="ARBA" id="ARBA00012083"/>
    </source>
</evidence>
<evidence type="ECO:0000313" key="7">
    <source>
        <dbReference type="Proteomes" id="UP001363151"/>
    </source>
</evidence>
<dbReference type="PANTHER" id="PTHR11122:SF39">
    <property type="entry name" value="GLUCOSE-6-PHOSPHATE 1-EPIMERASE"/>
    <property type="match status" value="1"/>
</dbReference>
<dbReference type="PANTHER" id="PTHR11122">
    <property type="entry name" value="APOSPORY-ASSOCIATED PROTEIN C-RELATED"/>
    <property type="match status" value="1"/>
</dbReference>
<dbReference type="EMBL" id="JBBJCI010000218">
    <property type="protein sequence ID" value="KAK7240041.1"/>
    <property type="molecule type" value="Genomic_DNA"/>
</dbReference>
<accession>A0ABR1FWK3</accession>
<sequence>MRAAAFALLATTRAFTAPRGSARAPTLRRAGDDDGPKSGAYLEKDAEGLYYVALEHESGASAKAFVYGADVTSYKDASGTEWIAVRPDAKMDGSKPISGGLSHCFPQFGPGAIQQHGFARNVDWDIVKTEGSSVTFRLAPSAYTREMWDEPFVVDFEVALSAASLDTKMTVTNTGSGDSFDFQAALHSYFDVSDINATSIAGSFKGKTFLDKMQDPPKETKETRDVITVGEEYDRVYKGSNDPVLKDKGKGKALTIDNKAGWKDTVLWSPYGDEGMGYKNFLCVESVAFDPVSLAAGENWVGELSLVPGAL</sequence>
<dbReference type="PIRSF" id="PIRSF016020">
    <property type="entry name" value="PHexose_mutarotase"/>
    <property type="match status" value="1"/>
</dbReference>
<dbReference type="CDD" id="cd09020">
    <property type="entry name" value="D-hex-6-P-epi_like"/>
    <property type="match status" value="1"/>
</dbReference>
<dbReference type="EC" id="5.1.3.15" evidence="3 5"/>
<dbReference type="InterPro" id="IPR025532">
    <property type="entry name" value="G6P_1-epimerase"/>
</dbReference>
<dbReference type="InterPro" id="IPR014718">
    <property type="entry name" value="GH-type_carb-bd"/>
</dbReference>
<organism evidence="6 7">
    <name type="scientific">Aureococcus anophagefferens</name>
    <name type="common">Harmful bloom alga</name>
    <dbReference type="NCBI Taxonomy" id="44056"/>
    <lineage>
        <taxon>Eukaryota</taxon>
        <taxon>Sar</taxon>
        <taxon>Stramenopiles</taxon>
        <taxon>Ochrophyta</taxon>
        <taxon>Pelagophyceae</taxon>
        <taxon>Pelagomonadales</taxon>
        <taxon>Pelagomonadaceae</taxon>
        <taxon>Aureococcus</taxon>
    </lineage>
</organism>
<dbReference type="Gene3D" id="2.70.98.10">
    <property type="match status" value="1"/>
</dbReference>
<dbReference type="SUPFAM" id="SSF74650">
    <property type="entry name" value="Galactose mutarotase-like"/>
    <property type="match status" value="1"/>
</dbReference>
<dbReference type="InterPro" id="IPR011013">
    <property type="entry name" value="Gal_mutarotase_sf_dom"/>
</dbReference>